<dbReference type="AlphaFoldDB" id="A0A2J6PV31"/>
<keyword evidence="2" id="KW-1133">Transmembrane helix</keyword>
<evidence type="ECO:0000256" key="1">
    <source>
        <dbReference type="SAM" id="MobiDB-lite"/>
    </source>
</evidence>
<sequence>MLNRSMQQFETDIKSLKARANIAIGLVSTNYAQAQGNFQNMVIQATEQDGSAMRKMSTWTVLLLPATFLAIFFTTPMIQWAKPVFQLASQTPDIRVDRGHPILVVIPFSIWLGLSFFISFPLWARLGAQRAQKKTLTWLIETLTWIFRKIGRRVGKLIATPMLWVAVLLFRAVIKKRTPRERSKIWKAETGTGQHEIREAPPPGSSSNSTQTEHPQEIPASQRPISGASEGTRTSGDSTIAPESATHDTEVIELDAITSPPAQA</sequence>
<organism evidence="3 4">
    <name type="scientific">Hyaloscypha hepaticicola</name>
    <dbReference type="NCBI Taxonomy" id="2082293"/>
    <lineage>
        <taxon>Eukaryota</taxon>
        <taxon>Fungi</taxon>
        <taxon>Dikarya</taxon>
        <taxon>Ascomycota</taxon>
        <taxon>Pezizomycotina</taxon>
        <taxon>Leotiomycetes</taxon>
        <taxon>Helotiales</taxon>
        <taxon>Hyaloscyphaceae</taxon>
        <taxon>Hyaloscypha</taxon>
    </lineage>
</organism>
<gene>
    <name evidence="3" type="ORF">NA56DRAFT_260197</name>
</gene>
<feature type="region of interest" description="Disordered" evidence="1">
    <location>
        <begin position="182"/>
        <end position="264"/>
    </location>
</feature>
<feature type="transmembrane region" description="Helical" evidence="2">
    <location>
        <begin position="101"/>
        <end position="123"/>
    </location>
</feature>
<name>A0A2J6PV31_9HELO</name>
<evidence type="ECO:0000313" key="3">
    <source>
        <dbReference type="EMBL" id="PMD17849.1"/>
    </source>
</evidence>
<evidence type="ECO:0000313" key="4">
    <source>
        <dbReference type="Proteomes" id="UP000235672"/>
    </source>
</evidence>
<accession>A0A2J6PV31</accession>
<feature type="transmembrane region" description="Helical" evidence="2">
    <location>
        <begin position="157"/>
        <end position="174"/>
    </location>
</feature>
<dbReference type="Proteomes" id="UP000235672">
    <property type="component" value="Unassembled WGS sequence"/>
</dbReference>
<proteinExistence type="predicted"/>
<dbReference type="EMBL" id="KZ613497">
    <property type="protein sequence ID" value="PMD17849.1"/>
    <property type="molecule type" value="Genomic_DNA"/>
</dbReference>
<feature type="transmembrane region" description="Helical" evidence="2">
    <location>
        <begin position="61"/>
        <end position="81"/>
    </location>
</feature>
<keyword evidence="2" id="KW-0472">Membrane</keyword>
<protein>
    <submittedName>
        <fullName evidence="3">Uncharacterized protein</fullName>
    </submittedName>
</protein>
<feature type="compositionally biased region" description="Polar residues" evidence="1">
    <location>
        <begin position="229"/>
        <end position="238"/>
    </location>
</feature>
<evidence type="ECO:0000256" key="2">
    <source>
        <dbReference type="SAM" id="Phobius"/>
    </source>
</evidence>
<keyword evidence="4" id="KW-1185">Reference proteome</keyword>
<keyword evidence="2" id="KW-0812">Transmembrane</keyword>
<reference evidence="3 4" key="1">
    <citation type="submission" date="2016-05" db="EMBL/GenBank/DDBJ databases">
        <title>A degradative enzymes factory behind the ericoid mycorrhizal symbiosis.</title>
        <authorList>
            <consortium name="DOE Joint Genome Institute"/>
            <person name="Martino E."/>
            <person name="Morin E."/>
            <person name="Grelet G."/>
            <person name="Kuo A."/>
            <person name="Kohler A."/>
            <person name="Daghino S."/>
            <person name="Barry K."/>
            <person name="Choi C."/>
            <person name="Cichocki N."/>
            <person name="Clum A."/>
            <person name="Copeland A."/>
            <person name="Hainaut M."/>
            <person name="Haridas S."/>
            <person name="Labutti K."/>
            <person name="Lindquist E."/>
            <person name="Lipzen A."/>
            <person name="Khouja H.-R."/>
            <person name="Murat C."/>
            <person name="Ohm R."/>
            <person name="Olson A."/>
            <person name="Spatafora J."/>
            <person name="Veneault-Fourrey C."/>
            <person name="Henrissat B."/>
            <person name="Grigoriev I."/>
            <person name="Martin F."/>
            <person name="Perotto S."/>
        </authorList>
    </citation>
    <scope>NUCLEOTIDE SEQUENCE [LARGE SCALE GENOMIC DNA]</scope>
    <source>
        <strain evidence="3 4">UAMH 7357</strain>
    </source>
</reference>